<protein>
    <recommendedName>
        <fullName evidence="4">DUF2721 domain-containing protein</fullName>
    </recommendedName>
</protein>
<evidence type="ECO:0008006" key="4">
    <source>
        <dbReference type="Google" id="ProtNLM"/>
    </source>
</evidence>
<proteinExistence type="predicted"/>
<evidence type="ECO:0000313" key="2">
    <source>
        <dbReference type="EMBL" id="QKD82823.1"/>
    </source>
</evidence>
<gene>
    <name evidence="2" type="ORF">HPC62_12050</name>
</gene>
<dbReference type="Proteomes" id="UP000505210">
    <property type="component" value="Chromosome"/>
</dbReference>
<reference evidence="2 3" key="1">
    <citation type="submission" date="2020-05" db="EMBL/GenBank/DDBJ databases">
        <title>Complete genome sequence of of a novel Thermoleptolyngbya strain isolated from hot springs of Ganzi, Sichuan China.</title>
        <authorList>
            <person name="Tang J."/>
            <person name="Daroch M."/>
            <person name="Li L."/>
            <person name="Waleron K."/>
            <person name="Waleron M."/>
            <person name="Waleron M."/>
        </authorList>
    </citation>
    <scope>NUCLEOTIDE SEQUENCE [LARGE SCALE GENOMIC DNA]</scope>
    <source>
        <strain evidence="2 3">PKUAC-SCTA183</strain>
    </source>
</reference>
<feature type="transmembrane region" description="Helical" evidence="1">
    <location>
        <begin position="12"/>
        <end position="32"/>
    </location>
</feature>
<keyword evidence="1" id="KW-0812">Transmembrane</keyword>
<name>A0A6M8BI71_9CYAN</name>
<dbReference type="EMBL" id="CP053661">
    <property type="protein sequence ID" value="QKD82823.1"/>
    <property type="molecule type" value="Genomic_DNA"/>
</dbReference>
<organism evidence="2 3">
    <name type="scientific">Thermoleptolyngbya sichuanensis A183</name>
    <dbReference type="NCBI Taxonomy" id="2737172"/>
    <lineage>
        <taxon>Bacteria</taxon>
        <taxon>Bacillati</taxon>
        <taxon>Cyanobacteriota</taxon>
        <taxon>Cyanophyceae</taxon>
        <taxon>Oculatellales</taxon>
        <taxon>Oculatellaceae</taxon>
        <taxon>Thermoleptolyngbya</taxon>
        <taxon>Thermoleptolyngbya sichuanensis</taxon>
    </lineage>
</organism>
<dbReference type="RefSeq" id="WP_172355975.1">
    <property type="nucleotide sequence ID" value="NZ_CP053661.1"/>
</dbReference>
<keyword evidence="1" id="KW-1133">Transmembrane helix</keyword>
<accession>A0A6M8BI71</accession>
<dbReference type="AlphaFoldDB" id="A0A6M8BI71"/>
<evidence type="ECO:0000313" key="3">
    <source>
        <dbReference type="Proteomes" id="UP000505210"/>
    </source>
</evidence>
<dbReference type="KEGG" id="theu:HPC62_12050"/>
<evidence type="ECO:0000256" key="1">
    <source>
        <dbReference type="SAM" id="Phobius"/>
    </source>
</evidence>
<feature type="transmembrane region" description="Helical" evidence="1">
    <location>
        <begin position="91"/>
        <end position="115"/>
    </location>
</feature>
<keyword evidence="1" id="KW-0472">Membrane</keyword>
<sequence length="202" mass="22514">MSIEQTTQLIQLILNSVLMVAVGAVVWLGLMLRWVWLDSLLRGAGAEVLRGELKGLGERPWRLEQSWDRVSYRSLLALRRSNRRLKRHHQMVAVSLLVSHGSLLLLVSSTLLLALRTLVQANWLIQLSLGVFVVGVGGVLLALGLCLADWAVREEGGAMRPQRGEMKLSLRRSPRRAIVALEGTLRDKGSKSTLPEFLPDLR</sequence>
<keyword evidence="3" id="KW-1185">Reference proteome</keyword>
<feature type="transmembrane region" description="Helical" evidence="1">
    <location>
        <begin position="127"/>
        <end position="152"/>
    </location>
</feature>